<dbReference type="PANTHER" id="PTHR24413">
    <property type="entry name" value="SPECKLE-TYPE POZ PROTEIN"/>
    <property type="match status" value="1"/>
</dbReference>
<dbReference type="Proteomes" id="UP001201980">
    <property type="component" value="Unassembled WGS sequence"/>
</dbReference>
<protein>
    <recommendedName>
        <fullName evidence="1">BTB domain-containing protein</fullName>
    </recommendedName>
</protein>
<sequence length="354" mass="39727">MDDGMQPSIPTGPSLLTAGTAAATASTSRTPKLREKTLLPNLAITNQRFYNHDLRLLEEGYLSDVKVSCGNETWDLHKIILCSRCLWFEKAFAAGFAAGCQMRHLSGWETSALLTLTRVNIQESQSGHVTIQEFEPEKVYWMIRYIYTGVINIKELRTDSTVYAACLDLYILGDYFDMPELRSESLACLTAHCNSKAGDLQQRQPQGEALKQIMDLEALFEGLKLAFGDNADEGNPVAQILLNLVHKTRFCLLPNPKFLELLGQVPKFSVALMKVLYGQQYDLRGVRYPSKCADCGVSPGQGKHFDKMYPFTHQSWESRAYCSECAPDAEEIPTNIFRAAKRRTPYAGFNPGDW</sequence>
<dbReference type="InterPro" id="IPR011333">
    <property type="entry name" value="SKP1/BTB/POZ_sf"/>
</dbReference>
<dbReference type="AlphaFoldDB" id="A0AAD5RPQ9"/>
<name>A0AAD5RPQ9_9PEZI</name>
<proteinExistence type="predicted"/>
<dbReference type="EMBL" id="JAKWBI020000155">
    <property type="protein sequence ID" value="KAJ2901369.1"/>
    <property type="molecule type" value="Genomic_DNA"/>
</dbReference>
<evidence type="ECO:0000259" key="1">
    <source>
        <dbReference type="PROSITE" id="PS50097"/>
    </source>
</evidence>
<reference evidence="2" key="1">
    <citation type="submission" date="2022-07" db="EMBL/GenBank/DDBJ databases">
        <title>Draft genome sequence of Zalerion maritima ATCC 34329, a (micro)plastics degrading marine fungus.</title>
        <authorList>
            <person name="Paco A."/>
            <person name="Goncalves M.F.M."/>
            <person name="Rocha-Santos T.A.P."/>
            <person name="Alves A."/>
        </authorList>
    </citation>
    <scope>NUCLEOTIDE SEQUENCE</scope>
    <source>
        <strain evidence="2">ATCC 34329</strain>
    </source>
</reference>
<accession>A0AAD5RPQ9</accession>
<dbReference type="PROSITE" id="PS50097">
    <property type="entry name" value="BTB"/>
    <property type="match status" value="1"/>
</dbReference>
<dbReference type="InterPro" id="IPR000210">
    <property type="entry name" value="BTB/POZ_dom"/>
</dbReference>
<feature type="domain" description="BTB" evidence="1">
    <location>
        <begin position="63"/>
        <end position="155"/>
    </location>
</feature>
<dbReference type="SUPFAM" id="SSF54695">
    <property type="entry name" value="POZ domain"/>
    <property type="match status" value="1"/>
</dbReference>
<keyword evidence="3" id="KW-1185">Reference proteome</keyword>
<evidence type="ECO:0000313" key="2">
    <source>
        <dbReference type="EMBL" id="KAJ2901369.1"/>
    </source>
</evidence>
<dbReference type="Gene3D" id="3.30.710.10">
    <property type="entry name" value="Potassium Channel Kv1.1, Chain A"/>
    <property type="match status" value="1"/>
</dbReference>
<dbReference type="CDD" id="cd18186">
    <property type="entry name" value="BTB_POZ_ZBTB_KLHL-like"/>
    <property type="match status" value="1"/>
</dbReference>
<gene>
    <name evidence="2" type="ORF">MKZ38_001923</name>
</gene>
<comment type="caution">
    <text evidence="2">The sequence shown here is derived from an EMBL/GenBank/DDBJ whole genome shotgun (WGS) entry which is preliminary data.</text>
</comment>
<evidence type="ECO:0000313" key="3">
    <source>
        <dbReference type="Proteomes" id="UP001201980"/>
    </source>
</evidence>
<organism evidence="2 3">
    <name type="scientific">Zalerion maritima</name>
    <dbReference type="NCBI Taxonomy" id="339359"/>
    <lineage>
        <taxon>Eukaryota</taxon>
        <taxon>Fungi</taxon>
        <taxon>Dikarya</taxon>
        <taxon>Ascomycota</taxon>
        <taxon>Pezizomycotina</taxon>
        <taxon>Sordariomycetes</taxon>
        <taxon>Lulworthiomycetidae</taxon>
        <taxon>Lulworthiales</taxon>
        <taxon>Lulworthiaceae</taxon>
        <taxon>Zalerion</taxon>
    </lineage>
</organism>